<sequence>MKGAAFFLANERKYEYILTMLASLLKRANHHLRPHGDKGHDTVAVGIKPVGTLGDVLCRACKVAGERPEHAVQFD</sequence>
<protein>
    <submittedName>
        <fullName evidence="1">Uncharacterized protein</fullName>
    </submittedName>
</protein>
<gene>
    <name evidence="1" type="ORF">PhaeoP63_03709</name>
</gene>
<accession>A0AAD0ED51</accession>
<dbReference type="EMBL" id="CP010785">
    <property type="protein sequence ID" value="ATF07742.1"/>
    <property type="molecule type" value="Genomic_DNA"/>
</dbReference>
<name>A0AAD0ED51_9RHOB</name>
<geneLocation type="plasmid" evidence="2">
    <name>pp63_a</name>
</geneLocation>
<reference evidence="1 2" key="1">
    <citation type="journal article" date="2017" name="Front. Microbiol.">
        <title>Phaeobacter piscinae sp. nov., a species of the Roseobacter group and potential aquaculture probiont.</title>
        <authorList>
            <person name="Sonnenschein E.C."/>
            <person name="Phippen C.B.W."/>
            <person name="Nielsen K.F."/>
            <person name="Mateiu R.V."/>
            <person name="Melchiorsen J."/>
            <person name="Gram L."/>
            <person name="Overmann J."/>
            <person name="Freese H.M."/>
        </authorList>
    </citation>
    <scope>NUCLEOTIDE SEQUENCE [LARGE SCALE GENOMIC DNA]</scope>
    <source>
        <strain evidence="1 2">P63</strain>
    </source>
</reference>
<evidence type="ECO:0000313" key="2">
    <source>
        <dbReference type="Proteomes" id="UP000217545"/>
    </source>
</evidence>
<dbReference type="AlphaFoldDB" id="A0AAD0ED51"/>
<proteinExistence type="predicted"/>
<keyword evidence="1" id="KW-0614">Plasmid</keyword>
<evidence type="ECO:0000313" key="1">
    <source>
        <dbReference type="EMBL" id="ATF07742.1"/>
    </source>
</evidence>
<dbReference type="Proteomes" id="UP000217545">
    <property type="component" value="Plasmid pP63_a"/>
</dbReference>
<organism evidence="1 2">
    <name type="scientific">Phaeobacter gallaeciensis</name>
    <dbReference type="NCBI Taxonomy" id="60890"/>
    <lineage>
        <taxon>Bacteria</taxon>
        <taxon>Pseudomonadati</taxon>
        <taxon>Pseudomonadota</taxon>
        <taxon>Alphaproteobacteria</taxon>
        <taxon>Rhodobacterales</taxon>
        <taxon>Roseobacteraceae</taxon>
        <taxon>Phaeobacter</taxon>
    </lineage>
</organism>